<organism evidence="3">
    <name type="scientific">Ajellomyces capsulatus (strain H88)</name>
    <name type="common">Darling's disease fungus</name>
    <name type="synonym">Histoplasma capsulatum</name>
    <dbReference type="NCBI Taxonomy" id="544711"/>
    <lineage>
        <taxon>Eukaryota</taxon>
        <taxon>Fungi</taxon>
        <taxon>Dikarya</taxon>
        <taxon>Ascomycota</taxon>
        <taxon>Pezizomycotina</taxon>
        <taxon>Eurotiomycetes</taxon>
        <taxon>Eurotiomycetidae</taxon>
        <taxon>Onygenales</taxon>
        <taxon>Ajellomycetaceae</taxon>
        <taxon>Histoplasma</taxon>
    </lineage>
</organism>
<evidence type="ECO:0000313" key="3">
    <source>
        <dbReference type="Proteomes" id="UP000008142"/>
    </source>
</evidence>
<evidence type="ECO:0000256" key="1">
    <source>
        <dbReference type="SAM" id="MobiDB-lite"/>
    </source>
</evidence>
<gene>
    <name evidence="2" type="ORF">HCEG_05773</name>
</gene>
<feature type="region of interest" description="Disordered" evidence="1">
    <location>
        <begin position="52"/>
        <end position="105"/>
    </location>
</feature>
<evidence type="ECO:0000313" key="2">
    <source>
        <dbReference type="EMBL" id="EGC46558.1"/>
    </source>
</evidence>
<name>F0UJB3_AJEC8</name>
<sequence>MAIHCNRVLLRQFRYVSASASSVAYSAPRPTLPTKSVFLVFPISLYTTSIQHTYPPVSDTTPPNQTQSKQKSNPRRGARAPSQQKCANTPLTNNTQPATTRFPAT</sequence>
<feature type="compositionally biased region" description="Polar residues" evidence="1">
    <location>
        <begin position="81"/>
        <end position="99"/>
    </location>
</feature>
<reference evidence="3" key="1">
    <citation type="submission" date="2008-07" db="EMBL/GenBank/DDBJ databases">
        <title>Annotation of Ajellomyces capsulatus strain H88.</title>
        <authorList>
            <person name="Champion M."/>
            <person name="Cuomo C."/>
            <person name="Ma L.-J."/>
            <person name="Henn M.R."/>
            <person name="Sil A."/>
            <person name="Goldman B."/>
            <person name="Young S.K."/>
            <person name="Kodira C.D."/>
            <person name="Zeng Q."/>
            <person name="Koehrsen M."/>
            <person name="Alvarado L."/>
            <person name="Berlin A."/>
            <person name="Borenstein D."/>
            <person name="Chen Z."/>
            <person name="Engels R."/>
            <person name="Freedman E."/>
            <person name="Gellesch M."/>
            <person name="Goldberg J."/>
            <person name="Griggs A."/>
            <person name="Gujja S."/>
            <person name="Heiman D."/>
            <person name="Hepburn T."/>
            <person name="Howarth C."/>
            <person name="Jen D."/>
            <person name="Larson L."/>
            <person name="Lewis B."/>
            <person name="Mehta T."/>
            <person name="Park D."/>
            <person name="Pearson M."/>
            <person name="Roberts A."/>
            <person name="Saif S."/>
            <person name="Shea T."/>
            <person name="Shenoy N."/>
            <person name="Sisk P."/>
            <person name="Stolte C."/>
            <person name="Sykes S."/>
            <person name="Walk T."/>
            <person name="White J."/>
            <person name="Yandava C."/>
            <person name="Klein B."/>
            <person name="McEwen J.G."/>
            <person name="Puccia R."/>
            <person name="Goldman G.H."/>
            <person name="Felipe M.S."/>
            <person name="Nino-Vega G."/>
            <person name="San-Blas G."/>
            <person name="Taylor J."/>
            <person name="Mendoza L."/>
            <person name="Galagan J."/>
            <person name="Nusbaum C."/>
            <person name="Birren B."/>
        </authorList>
    </citation>
    <scope>NUCLEOTIDE SEQUENCE [LARGE SCALE GENOMIC DNA]</scope>
    <source>
        <strain evidence="3">H88</strain>
    </source>
</reference>
<dbReference type="Proteomes" id="UP000008142">
    <property type="component" value="Unassembled WGS sequence"/>
</dbReference>
<dbReference type="HOGENOM" id="CLU_2235768_0_0_1"/>
<accession>F0UJB3</accession>
<dbReference type="EMBL" id="DS990639">
    <property type="protein sequence ID" value="EGC46558.1"/>
    <property type="molecule type" value="Genomic_DNA"/>
</dbReference>
<dbReference type="AlphaFoldDB" id="F0UJB3"/>
<proteinExistence type="predicted"/>
<protein>
    <submittedName>
        <fullName evidence="2">Predicted protein</fullName>
    </submittedName>
</protein>
<feature type="compositionally biased region" description="Polar residues" evidence="1">
    <location>
        <begin position="52"/>
        <end position="71"/>
    </location>
</feature>